<proteinExistence type="predicted"/>
<accession>A0ABY7NDU5</accession>
<evidence type="ECO:0000313" key="2">
    <source>
        <dbReference type="Proteomes" id="UP001212421"/>
    </source>
</evidence>
<dbReference type="RefSeq" id="WP_281534814.1">
    <property type="nucleotide sequence ID" value="NZ_CP075584.1"/>
</dbReference>
<organism evidence="1 2">
    <name type="scientific">Cryobacterium breve</name>
    <dbReference type="NCBI Taxonomy" id="1259258"/>
    <lineage>
        <taxon>Bacteria</taxon>
        <taxon>Bacillati</taxon>
        <taxon>Actinomycetota</taxon>
        <taxon>Actinomycetes</taxon>
        <taxon>Micrococcales</taxon>
        <taxon>Microbacteriaceae</taxon>
        <taxon>Cryobacterium</taxon>
    </lineage>
</organism>
<dbReference type="EMBL" id="CP075584">
    <property type="protein sequence ID" value="WBM80187.1"/>
    <property type="molecule type" value="Genomic_DNA"/>
</dbReference>
<sequence>MNGNDGSDSGTQADTMPLSADSRRTYFRFDPELDVEDIVKIAGIAHESGQRMLMVDPGLSIEEIKGRLATHGPSYFMDQVRFQEDISPLASPKTAERFIAERLSLLAPANELIVTDPFLFTSSRAKDADEYSDVVARVLNPLLTRASILRVIVSQKNSADAVALLVKEKLNQKNPFLGIEVTYSEDFHDRFWIADRERGIIMGTSLNKIGGKIFFVDALSNGDIRAVLKEVDSIIAV</sequence>
<name>A0ABY7NDU5_9MICO</name>
<evidence type="ECO:0000313" key="1">
    <source>
        <dbReference type="EMBL" id="WBM80187.1"/>
    </source>
</evidence>
<dbReference type="Proteomes" id="UP001212421">
    <property type="component" value="Chromosome"/>
</dbReference>
<gene>
    <name evidence="1" type="ORF">KIV56_00940</name>
</gene>
<reference evidence="1 2" key="1">
    <citation type="submission" date="2021-05" db="EMBL/GenBank/DDBJ databases">
        <authorList>
            <person name="Kumar R."/>
            <person name="Kumar A."/>
            <person name="Mukhia S."/>
        </authorList>
    </citation>
    <scope>NUCLEOTIDE SEQUENCE [LARGE SCALE GENOMIC DNA]</scope>
    <source>
        <strain evidence="1 2">ERMR7:08</strain>
    </source>
</reference>
<keyword evidence="2" id="KW-1185">Reference proteome</keyword>
<protein>
    <submittedName>
        <fullName evidence="1">Uncharacterized protein</fullName>
    </submittedName>
</protein>